<comment type="function">
    <text evidence="10 12">Catalyzes the attachment of isoleucine to tRNA(Ile). As IleRS can inadvertently accommodate and process structurally similar amino acids such as valine, to avoid such errors it has two additional distinct tRNA(Ile)-dependent editing activities. One activity is designated as 'pretransfer' editing and involves the hydrolysis of activated Val-AMP. The other activity is designated 'posttransfer' editing and involves deacylation of mischarged Val-tRNA(Ile).</text>
</comment>
<dbReference type="InterPro" id="IPR014729">
    <property type="entry name" value="Rossmann-like_a/b/a_fold"/>
</dbReference>
<dbReference type="RefSeq" id="WP_021828454.1">
    <property type="nucleotide sequence ID" value="NZ_CP015840.1"/>
</dbReference>
<dbReference type="GO" id="GO:0005737">
    <property type="term" value="C:cytoplasm"/>
    <property type="evidence" value="ECO:0007669"/>
    <property type="project" value="UniProtKB-SubCell"/>
</dbReference>
<comment type="catalytic activity">
    <reaction evidence="11 12">
        <text>tRNA(Ile) + L-isoleucine + ATP = L-isoleucyl-tRNA(Ile) + AMP + diphosphate</text>
        <dbReference type="Rhea" id="RHEA:11060"/>
        <dbReference type="Rhea" id="RHEA-COMP:9666"/>
        <dbReference type="Rhea" id="RHEA-COMP:9695"/>
        <dbReference type="ChEBI" id="CHEBI:30616"/>
        <dbReference type="ChEBI" id="CHEBI:33019"/>
        <dbReference type="ChEBI" id="CHEBI:58045"/>
        <dbReference type="ChEBI" id="CHEBI:78442"/>
        <dbReference type="ChEBI" id="CHEBI:78528"/>
        <dbReference type="ChEBI" id="CHEBI:456215"/>
        <dbReference type="EC" id="6.1.1.5"/>
    </reaction>
</comment>
<dbReference type="InterPro" id="IPR013155">
    <property type="entry name" value="M/V/L/I-tRNA-synth_anticd-bd"/>
</dbReference>
<keyword evidence="9 12" id="KW-0030">Aminoacyl-tRNA synthetase</keyword>
<dbReference type="KEGG" id="cgz:M787_000180"/>
<dbReference type="SUPFAM" id="SSF47323">
    <property type="entry name" value="Anticodon-binding domain of a subclass of class I aminoacyl-tRNA synthetases"/>
    <property type="match status" value="2"/>
</dbReference>
<sequence>MDTEYKDGLVDREEQILEFWNRNHIFQKSLQLRLGKPIYAFYDGPPFATGLPHYGHLLAGTIKDAVCRFATMNGYYVPRRFGWDCHGVPVEYEVEKSLNLTTPGAIENFGIGAFNEECRNIVLRYVKEWQHYVNRIGRWVDFSATWKTMDASFMESVWWVFSSLYKQGLVYESVKVVPFSTKLGTPLSNFEAGQNYKEVNDPSIIVKFSLVDDPASLLVWTTTPWTLVSNMAVAVGPELIYVRIIDKSSGEQWILGQECVARWFSDSTSYEILESFPGTSLVGKNYLPPFDIFTHKRQEGAFRVIPGPFVEENEGTGVVHMAPAFGEADFFVCKEHHIPVVCPIDNHGYFTGEVPEYQGKYIKDCDKEIVRKLKGLGKVFYQGTIMHRYPFCWRTDTPLIYKTVNSWFIAVEEIKDRMLQENQKIHWVPEHIKEGRFGKWLEGARDWAISRNRYWGTPIPIWKSADGEILVVGSIKELEELSGEKISDLHCHFIDQLKIQKNGKSFQRVPYVFDCWFDSGAMPYAQNHYPFENQQQTESSFPADFIAEGLDQTRGWFYTLTVISTALFNQPAFKNAIVNGIILAEDGNKMSKRLNNYPSPMHIMNTYGADALRLYLLHSVVVKAEDLRFSDKGVESILKQILLPLTNVLTFFKTYTDLYGFDKSQFGKEGCAYTEIDRWILSNLNTVIGKVRDSMGAYNLHMAVHPFVAFIDDLTNWYIRRSRRRFWESEDTLDRRAAFATLYEVLLVFSKVIAPFIPFISEDIYQQIRHTSSEESVHLCDFPHKNLDKVFPELEQRMSDVREIVGLGHSLRKEYKLKVRQPLSNFYIIGPKERLDVLTSFEQLIAEELNIKNIVFYKETPHFIRTTVKPNFRSLGKKVGSKINEVKKALASLSQEAIQRFLQQQYVSLLLGDTQMTLELDDVLISWETEPGYVARSSTLFTVVLDCQLTEDLITEALSREIVNKINTMRRNRKLQVSDRISLQMKTSSEVQAAFMKYKEYICEETLTQQYQFADLLEGEEWDINGYPTTIAFNVVSSPCK</sequence>
<dbReference type="GO" id="GO:0002161">
    <property type="term" value="F:aminoacyl-tRNA deacylase activity"/>
    <property type="evidence" value="ECO:0007669"/>
    <property type="project" value="InterPro"/>
</dbReference>
<keyword evidence="8 12" id="KW-0648">Protein biosynthesis</keyword>
<comment type="subunit">
    <text evidence="12">Monomer.</text>
</comment>
<evidence type="ECO:0000313" key="16">
    <source>
        <dbReference type="Proteomes" id="UP000019147"/>
    </source>
</evidence>
<dbReference type="PANTHER" id="PTHR42780:SF1">
    <property type="entry name" value="ISOLEUCINE--TRNA LIGASE, CYTOPLASMIC"/>
    <property type="match status" value="1"/>
</dbReference>
<dbReference type="Pfam" id="PF19302">
    <property type="entry name" value="DUF5915"/>
    <property type="match status" value="1"/>
</dbReference>
<evidence type="ECO:0000313" key="15">
    <source>
        <dbReference type="EMBL" id="ANG65749.1"/>
    </source>
</evidence>
<evidence type="ECO:0000256" key="2">
    <source>
        <dbReference type="ARBA" id="ARBA00022490"/>
    </source>
</evidence>
<feature type="domain" description="Aminoacyl-tRNA synthetase class Ia" evidence="13">
    <location>
        <begin position="15"/>
        <end position="627"/>
    </location>
</feature>
<feature type="short sequence motif" description="'KMSKS' region" evidence="12">
    <location>
        <begin position="589"/>
        <end position="593"/>
    </location>
</feature>
<evidence type="ECO:0000259" key="14">
    <source>
        <dbReference type="Pfam" id="PF08264"/>
    </source>
</evidence>
<evidence type="ECO:0000256" key="5">
    <source>
        <dbReference type="ARBA" id="ARBA00022741"/>
    </source>
</evidence>
<reference evidence="15 16" key="1">
    <citation type="journal article" date="2014" name="Syst. Appl. Microbiol.">
        <title>Evidence for the existence of two new members of the family Chlamydiaceae and proposal of Chlamydia avium sp. nov. and Chlamydia gallinacea sp. nov.</title>
        <authorList>
            <person name="Sachse K."/>
            <person name="Laroucau K."/>
            <person name="Riege K."/>
            <person name="Wehner S."/>
            <person name="Dilcher M."/>
            <person name="Creasy H.H."/>
            <person name="Weidmann M."/>
            <person name="Myers G."/>
            <person name="Vorimore F."/>
            <person name="Vicari N."/>
            <person name="Magnino S."/>
            <person name="Liebler-Tenorio E."/>
            <person name="Ruettger A."/>
            <person name="Bavoil P.M."/>
            <person name="Hufert F.T."/>
            <person name="Rossello-Mora R."/>
            <person name="Marz M."/>
        </authorList>
    </citation>
    <scope>NUCLEOTIDE SEQUENCE [LARGE SCALE GENOMIC DNA]</scope>
    <source>
        <strain evidence="15 16">08-1274/3</strain>
    </source>
</reference>
<dbReference type="Pfam" id="PF08264">
    <property type="entry name" value="Anticodon_1"/>
    <property type="match status" value="1"/>
</dbReference>
<comment type="cofactor">
    <cofactor evidence="12">
        <name>Zn(2+)</name>
        <dbReference type="ChEBI" id="CHEBI:29105"/>
    </cofactor>
</comment>
<evidence type="ECO:0000256" key="11">
    <source>
        <dbReference type="ARBA" id="ARBA00048359"/>
    </source>
</evidence>
<keyword evidence="5 12" id="KW-0547">Nucleotide-binding</keyword>
<dbReference type="FunFam" id="3.40.50.620:FF:000241">
    <property type="entry name" value="Isoleucine--tRNA ligase"/>
    <property type="match status" value="1"/>
</dbReference>
<feature type="binding site" evidence="12">
    <location>
        <position position="592"/>
    </location>
    <ligand>
        <name>ATP</name>
        <dbReference type="ChEBI" id="CHEBI:30616"/>
    </ligand>
</feature>
<evidence type="ECO:0000256" key="8">
    <source>
        <dbReference type="ARBA" id="ARBA00022917"/>
    </source>
</evidence>
<dbReference type="SUPFAM" id="SSF52374">
    <property type="entry name" value="Nucleotidylyl transferase"/>
    <property type="match status" value="1"/>
</dbReference>
<evidence type="ECO:0000256" key="9">
    <source>
        <dbReference type="ARBA" id="ARBA00023146"/>
    </source>
</evidence>
<comment type="domain">
    <text evidence="12">IleRS has two distinct active sites: one for aminoacylation and one for editing. The misactivated valine is translocated from the active site to the editing site, which sterically excludes the correctly activated isoleucine. The single editing site contains two valyl binding pockets, one specific for each substrate (Val-AMP or Val-tRNA(Ile)).</text>
</comment>
<comment type="subcellular location">
    <subcellularLocation>
        <location evidence="12">Cytoplasm</location>
    </subcellularLocation>
</comment>
<dbReference type="SUPFAM" id="SSF50677">
    <property type="entry name" value="ValRS/IleRS/LeuRS editing domain"/>
    <property type="match status" value="1"/>
</dbReference>
<dbReference type="InterPro" id="IPR002300">
    <property type="entry name" value="aa-tRNA-synth_Ia"/>
</dbReference>
<dbReference type="OrthoDB" id="9810365at2"/>
<evidence type="ECO:0000256" key="1">
    <source>
        <dbReference type="ARBA" id="ARBA00007078"/>
    </source>
</evidence>
<dbReference type="GeneID" id="81477720"/>
<dbReference type="InterPro" id="IPR001412">
    <property type="entry name" value="aa-tRNA-synth_I_CS"/>
</dbReference>
<dbReference type="FunFam" id="3.40.50.620:FF:000133">
    <property type="entry name" value="Isoleucyl-tRNA synthetase, cytoplasmic"/>
    <property type="match status" value="1"/>
</dbReference>
<evidence type="ECO:0000256" key="4">
    <source>
        <dbReference type="ARBA" id="ARBA00022723"/>
    </source>
</evidence>
<dbReference type="InterPro" id="IPR023586">
    <property type="entry name" value="Ile-tRNA-ligase_type2"/>
</dbReference>
<feature type="domain" description="Methionyl/Valyl/Leucyl/Isoleucyl-tRNA synthetase anticodon-binding" evidence="14">
    <location>
        <begin position="677"/>
        <end position="824"/>
    </location>
</feature>
<evidence type="ECO:0000256" key="12">
    <source>
        <dbReference type="HAMAP-Rule" id="MF_02003"/>
    </source>
</evidence>
<dbReference type="NCBIfam" id="TIGR00392">
    <property type="entry name" value="ileS"/>
    <property type="match status" value="1"/>
</dbReference>
<dbReference type="STRING" id="1143323.M787_000180"/>
<dbReference type="InterPro" id="IPR009008">
    <property type="entry name" value="Val/Leu/Ile-tRNA-synth_edit"/>
</dbReference>
<keyword evidence="4 12" id="KW-0479">Metal-binding</keyword>
<protein>
    <recommendedName>
        <fullName evidence="12">Isoleucine--tRNA ligase</fullName>
        <ecNumber evidence="12">6.1.1.5</ecNumber>
    </recommendedName>
    <alternativeName>
        <fullName evidence="12">Isoleucyl-tRNA synthetase</fullName>
        <shortName evidence="12">IleRS</shortName>
    </alternativeName>
</protein>
<evidence type="ECO:0000256" key="10">
    <source>
        <dbReference type="ARBA" id="ARBA00025217"/>
    </source>
</evidence>
<dbReference type="PANTHER" id="PTHR42780">
    <property type="entry name" value="SOLEUCYL-TRNA SYNTHETASE"/>
    <property type="match status" value="1"/>
</dbReference>
<dbReference type="InterPro" id="IPR033709">
    <property type="entry name" value="Anticodon_Ile_ABEc"/>
</dbReference>
<dbReference type="PROSITE" id="PS00178">
    <property type="entry name" value="AA_TRNA_LIGASE_I"/>
    <property type="match status" value="1"/>
</dbReference>
<gene>
    <name evidence="12" type="primary">ileS</name>
    <name evidence="15" type="ORF">M787_000180</name>
</gene>
<dbReference type="Proteomes" id="UP000019147">
    <property type="component" value="Chromosome"/>
</dbReference>
<dbReference type="AlphaFoldDB" id="A0A173DXV5"/>
<dbReference type="GO" id="GO:0005524">
    <property type="term" value="F:ATP binding"/>
    <property type="evidence" value="ECO:0007669"/>
    <property type="project" value="UniProtKB-UniRule"/>
</dbReference>
<evidence type="ECO:0000259" key="13">
    <source>
        <dbReference type="Pfam" id="PF00133"/>
    </source>
</evidence>
<dbReference type="eggNOG" id="COG0060">
    <property type="taxonomic scope" value="Bacteria"/>
</dbReference>
<keyword evidence="7 12" id="KW-0067">ATP-binding</keyword>
<dbReference type="Pfam" id="PF00133">
    <property type="entry name" value="tRNA-synt_1"/>
    <property type="match status" value="1"/>
</dbReference>
<dbReference type="InterPro" id="IPR002301">
    <property type="entry name" value="Ile-tRNA-ligase"/>
</dbReference>
<dbReference type="PRINTS" id="PR00984">
    <property type="entry name" value="TRNASYNTHILE"/>
</dbReference>
<dbReference type="InterPro" id="IPR009080">
    <property type="entry name" value="tRNAsynth_Ia_anticodon-bd"/>
</dbReference>
<organism evidence="15 16">
    <name type="scientific">Chlamydia gallinacea 08-1274/3</name>
    <dbReference type="NCBI Taxonomy" id="1143323"/>
    <lineage>
        <taxon>Bacteria</taxon>
        <taxon>Pseudomonadati</taxon>
        <taxon>Chlamydiota</taxon>
        <taxon>Chlamydiia</taxon>
        <taxon>Chlamydiales</taxon>
        <taxon>Chlamydiaceae</taxon>
        <taxon>Chlamydia/Chlamydophila group</taxon>
        <taxon>Chlamydia</taxon>
    </lineage>
</organism>
<evidence type="ECO:0000256" key="7">
    <source>
        <dbReference type="ARBA" id="ARBA00022840"/>
    </source>
</evidence>
<dbReference type="HAMAP" id="MF_02003">
    <property type="entry name" value="Ile_tRNA_synth_type2"/>
    <property type="match status" value="1"/>
</dbReference>
<dbReference type="GO" id="GO:0000049">
    <property type="term" value="F:tRNA binding"/>
    <property type="evidence" value="ECO:0007669"/>
    <property type="project" value="InterPro"/>
</dbReference>
<comment type="similarity">
    <text evidence="1 12">Belongs to the class-I aminoacyl-tRNA synthetase family. IleS type 2 subfamily.</text>
</comment>
<keyword evidence="2 12" id="KW-0963">Cytoplasm</keyword>
<name>A0A173DXV5_9CHLA</name>
<evidence type="ECO:0000256" key="6">
    <source>
        <dbReference type="ARBA" id="ARBA00022833"/>
    </source>
</evidence>
<dbReference type="GO" id="GO:0004822">
    <property type="term" value="F:isoleucine-tRNA ligase activity"/>
    <property type="evidence" value="ECO:0007669"/>
    <property type="project" value="UniProtKB-UniRule"/>
</dbReference>
<dbReference type="EMBL" id="CP015840">
    <property type="protein sequence ID" value="ANG65749.1"/>
    <property type="molecule type" value="Genomic_DNA"/>
</dbReference>
<feature type="short sequence motif" description="'HIGH' region" evidence="12">
    <location>
        <begin position="46"/>
        <end position="56"/>
    </location>
</feature>
<evidence type="ECO:0000256" key="3">
    <source>
        <dbReference type="ARBA" id="ARBA00022598"/>
    </source>
</evidence>
<keyword evidence="3 12" id="KW-0436">Ligase</keyword>
<accession>A0A173DXV5</accession>
<dbReference type="CDD" id="cd07961">
    <property type="entry name" value="Anticodon_Ia_Ile_ABEc"/>
    <property type="match status" value="1"/>
</dbReference>
<dbReference type="Gene3D" id="1.10.730.10">
    <property type="entry name" value="Isoleucyl-tRNA Synthetase, Domain 1"/>
    <property type="match status" value="1"/>
</dbReference>
<dbReference type="GO" id="GO:0008270">
    <property type="term" value="F:zinc ion binding"/>
    <property type="evidence" value="ECO:0007669"/>
    <property type="project" value="UniProtKB-UniRule"/>
</dbReference>
<keyword evidence="6 12" id="KW-0862">Zinc</keyword>
<dbReference type="Gene3D" id="3.40.50.620">
    <property type="entry name" value="HUPs"/>
    <property type="match status" value="2"/>
</dbReference>
<dbReference type="EC" id="6.1.1.5" evidence="12"/>
<dbReference type="GO" id="GO:0006428">
    <property type="term" value="P:isoleucyl-tRNA aminoacylation"/>
    <property type="evidence" value="ECO:0007669"/>
    <property type="project" value="UniProtKB-UniRule"/>
</dbReference>
<dbReference type="CDD" id="cd00818">
    <property type="entry name" value="IleRS_core"/>
    <property type="match status" value="1"/>
</dbReference>
<proteinExistence type="inferred from homology"/>